<keyword evidence="3" id="KW-1185">Reference proteome</keyword>
<evidence type="ECO:0000259" key="1">
    <source>
        <dbReference type="Pfam" id="PF08279"/>
    </source>
</evidence>
<comment type="caution">
    <text evidence="2">The sequence shown here is derived from an EMBL/GenBank/DDBJ whole genome shotgun (WGS) entry which is preliminary data.</text>
</comment>
<dbReference type="Pfam" id="PF08279">
    <property type="entry name" value="HTH_11"/>
    <property type="match status" value="1"/>
</dbReference>
<reference evidence="2 3" key="1">
    <citation type="submission" date="2012-12" db="EMBL/GenBank/DDBJ databases">
        <title>Genome assembly of Fulvivirga imtechensis AK7.</title>
        <authorList>
            <person name="Nupur N."/>
            <person name="Khatri I."/>
            <person name="Kumar R."/>
            <person name="Subramanian S."/>
            <person name="Pinnaka A."/>
        </authorList>
    </citation>
    <scope>NUCLEOTIDE SEQUENCE [LARGE SCALE GENOMIC DNA]</scope>
    <source>
        <strain evidence="2 3">AK7</strain>
    </source>
</reference>
<proteinExistence type="predicted"/>
<dbReference type="SUPFAM" id="SSF46785">
    <property type="entry name" value="Winged helix' DNA-binding domain"/>
    <property type="match status" value="1"/>
</dbReference>
<protein>
    <recommendedName>
        <fullName evidence="1">Helix-turn-helix type 11 domain-containing protein</fullName>
    </recommendedName>
</protein>
<dbReference type="eggNOG" id="COG2378">
    <property type="taxonomic scope" value="Bacteria"/>
</dbReference>
<dbReference type="RefSeq" id="WP_009583351.1">
    <property type="nucleotide sequence ID" value="NZ_AMZN01000116.1"/>
</dbReference>
<sequence length="86" mass="10488">MNFLKKIEYLDWLVRQRSTGTAEELAEKLRVSKRSVFNYLNWMKEHGAPIRYNSFRRSYEYKEEVEFVAMFVNKNVLSKCQKQWEA</sequence>
<accession>L8JLY8</accession>
<dbReference type="InterPro" id="IPR036388">
    <property type="entry name" value="WH-like_DNA-bd_sf"/>
</dbReference>
<feature type="domain" description="Helix-turn-helix type 11" evidence="1">
    <location>
        <begin position="10"/>
        <end position="50"/>
    </location>
</feature>
<dbReference type="Proteomes" id="UP000011135">
    <property type="component" value="Unassembled WGS sequence"/>
</dbReference>
<organism evidence="2 3">
    <name type="scientific">Fulvivirga imtechensis AK7</name>
    <dbReference type="NCBI Taxonomy" id="1237149"/>
    <lineage>
        <taxon>Bacteria</taxon>
        <taxon>Pseudomonadati</taxon>
        <taxon>Bacteroidota</taxon>
        <taxon>Cytophagia</taxon>
        <taxon>Cytophagales</taxon>
        <taxon>Fulvivirgaceae</taxon>
        <taxon>Fulvivirga</taxon>
    </lineage>
</organism>
<dbReference type="EMBL" id="AMZN01000116">
    <property type="protein sequence ID" value="ELR68402.1"/>
    <property type="molecule type" value="Genomic_DNA"/>
</dbReference>
<evidence type="ECO:0000313" key="2">
    <source>
        <dbReference type="EMBL" id="ELR68402.1"/>
    </source>
</evidence>
<dbReference type="InterPro" id="IPR013196">
    <property type="entry name" value="HTH_11"/>
</dbReference>
<dbReference type="InterPro" id="IPR036390">
    <property type="entry name" value="WH_DNA-bd_sf"/>
</dbReference>
<dbReference type="OrthoDB" id="1163801at2"/>
<dbReference type="Gene3D" id="1.10.10.10">
    <property type="entry name" value="Winged helix-like DNA-binding domain superfamily/Winged helix DNA-binding domain"/>
    <property type="match status" value="1"/>
</dbReference>
<name>L8JLY8_9BACT</name>
<dbReference type="STRING" id="1237149.C900_00434"/>
<evidence type="ECO:0000313" key="3">
    <source>
        <dbReference type="Proteomes" id="UP000011135"/>
    </source>
</evidence>
<gene>
    <name evidence="2" type="ORF">C900_00434</name>
</gene>
<dbReference type="AlphaFoldDB" id="L8JLY8"/>